<accession>A0A7J8T963</accession>
<keyword evidence="2" id="KW-1185">Reference proteome</keyword>
<organism evidence="1 2">
    <name type="scientific">Gossypium davidsonii</name>
    <name type="common">Davidson's cotton</name>
    <name type="synonym">Gossypium klotzschianum subsp. davidsonii</name>
    <dbReference type="NCBI Taxonomy" id="34287"/>
    <lineage>
        <taxon>Eukaryota</taxon>
        <taxon>Viridiplantae</taxon>
        <taxon>Streptophyta</taxon>
        <taxon>Embryophyta</taxon>
        <taxon>Tracheophyta</taxon>
        <taxon>Spermatophyta</taxon>
        <taxon>Magnoliopsida</taxon>
        <taxon>eudicotyledons</taxon>
        <taxon>Gunneridae</taxon>
        <taxon>Pentapetalae</taxon>
        <taxon>rosids</taxon>
        <taxon>malvids</taxon>
        <taxon>Malvales</taxon>
        <taxon>Malvaceae</taxon>
        <taxon>Malvoideae</taxon>
        <taxon>Gossypium</taxon>
    </lineage>
</organism>
<comment type="caution">
    <text evidence="1">The sequence shown here is derived from an EMBL/GenBank/DDBJ whole genome shotgun (WGS) entry which is preliminary data.</text>
</comment>
<sequence>MTDLKRNIVDVPNPSERGLRYRYFRAMTKLPRDGILARVEGPTEANMRTEAEEEWRRVEEIRREVNEVVSVGVLRERFCLRKKRM</sequence>
<gene>
    <name evidence="1" type="ORF">Godav_029573</name>
</gene>
<reference evidence="1 2" key="1">
    <citation type="journal article" date="2019" name="Genome Biol. Evol.">
        <title>Insights into the evolution of the New World diploid cottons (Gossypium, subgenus Houzingenia) based on genome sequencing.</title>
        <authorList>
            <person name="Grover C.E."/>
            <person name="Arick M.A. 2nd"/>
            <person name="Thrash A."/>
            <person name="Conover J.L."/>
            <person name="Sanders W.S."/>
            <person name="Peterson D.G."/>
            <person name="Frelichowski J.E."/>
            <person name="Scheffler J.A."/>
            <person name="Scheffler B.E."/>
            <person name="Wendel J.F."/>
        </authorList>
    </citation>
    <scope>NUCLEOTIDE SEQUENCE [LARGE SCALE GENOMIC DNA]</scope>
    <source>
        <strain evidence="1">27</strain>
        <tissue evidence="1">Leaf</tissue>
    </source>
</reference>
<evidence type="ECO:0000313" key="1">
    <source>
        <dbReference type="EMBL" id="MBA0634733.1"/>
    </source>
</evidence>
<dbReference type="EMBL" id="JABFAC010239169">
    <property type="protein sequence ID" value="MBA0634733.1"/>
    <property type="molecule type" value="Genomic_DNA"/>
</dbReference>
<dbReference type="Proteomes" id="UP000593561">
    <property type="component" value="Unassembled WGS sequence"/>
</dbReference>
<dbReference type="AlphaFoldDB" id="A0A7J8T963"/>
<name>A0A7J8T963_GOSDV</name>
<proteinExistence type="predicted"/>
<evidence type="ECO:0000313" key="2">
    <source>
        <dbReference type="Proteomes" id="UP000593561"/>
    </source>
</evidence>
<protein>
    <submittedName>
        <fullName evidence="1">Uncharacterized protein</fullName>
    </submittedName>
</protein>